<evidence type="ECO:0000259" key="5">
    <source>
        <dbReference type="PROSITE" id="PS50977"/>
    </source>
</evidence>
<reference evidence="6" key="1">
    <citation type="submission" date="2022-06" db="EMBL/GenBank/DDBJ databases">
        <title>Genomic Encyclopedia of Archaeal and Bacterial Type Strains, Phase II (KMG-II): from individual species to whole genera.</title>
        <authorList>
            <person name="Goeker M."/>
        </authorList>
    </citation>
    <scope>NUCLEOTIDE SEQUENCE</scope>
    <source>
        <strain evidence="6">DSM 43935</strain>
    </source>
</reference>
<keyword evidence="7" id="KW-1185">Reference proteome</keyword>
<dbReference type="PRINTS" id="PR00455">
    <property type="entry name" value="HTHTETR"/>
</dbReference>
<dbReference type="Proteomes" id="UP001206128">
    <property type="component" value="Unassembled WGS sequence"/>
</dbReference>
<dbReference type="FunFam" id="1.10.10.60:FF:000141">
    <property type="entry name" value="TetR family transcriptional regulator"/>
    <property type="match status" value="1"/>
</dbReference>
<gene>
    <name evidence="6" type="ORF">LX83_003190</name>
</gene>
<protein>
    <submittedName>
        <fullName evidence="6">Transcriptional regulator, TetR family</fullName>
    </submittedName>
</protein>
<keyword evidence="3" id="KW-0804">Transcription</keyword>
<evidence type="ECO:0000256" key="3">
    <source>
        <dbReference type="ARBA" id="ARBA00023163"/>
    </source>
</evidence>
<evidence type="ECO:0000256" key="2">
    <source>
        <dbReference type="ARBA" id="ARBA00023125"/>
    </source>
</evidence>
<dbReference type="PROSITE" id="PS50977">
    <property type="entry name" value="HTH_TETR_2"/>
    <property type="match status" value="1"/>
</dbReference>
<dbReference type="EMBL" id="JAMTCK010000007">
    <property type="protein sequence ID" value="MCP2166322.1"/>
    <property type="molecule type" value="Genomic_DNA"/>
</dbReference>
<dbReference type="AlphaFoldDB" id="A0AAE3GDM1"/>
<dbReference type="InterPro" id="IPR050109">
    <property type="entry name" value="HTH-type_TetR-like_transc_reg"/>
</dbReference>
<dbReference type="PROSITE" id="PS01081">
    <property type="entry name" value="HTH_TETR_1"/>
    <property type="match status" value="1"/>
</dbReference>
<dbReference type="InterPro" id="IPR023772">
    <property type="entry name" value="DNA-bd_HTH_TetR-type_CS"/>
</dbReference>
<dbReference type="InterPro" id="IPR001647">
    <property type="entry name" value="HTH_TetR"/>
</dbReference>
<dbReference type="Pfam" id="PF00440">
    <property type="entry name" value="TetR_N"/>
    <property type="match status" value="1"/>
</dbReference>
<evidence type="ECO:0000313" key="6">
    <source>
        <dbReference type="EMBL" id="MCP2166322.1"/>
    </source>
</evidence>
<accession>A0AAE3GDM1</accession>
<name>A0AAE3GDM1_9PSEU</name>
<dbReference type="Gene3D" id="1.10.10.60">
    <property type="entry name" value="Homeodomain-like"/>
    <property type="match status" value="1"/>
</dbReference>
<keyword evidence="1" id="KW-0805">Transcription regulation</keyword>
<feature type="domain" description="HTH tetR-type" evidence="5">
    <location>
        <begin position="5"/>
        <end position="65"/>
    </location>
</feature>
<dbReference type="Pfam" id="PF14246">
    <property type="entry name" value="TetR_C_7"/>
    <property type="match status" value="1"/>
</dbReference>
<dbReference type="PANTHER" id="PTHR30055">
    <property type="entry name" value="HTH-TYPE TRANSCRIPTIONAL REGULATOR RUTR"/>
    <property type="match status" value="1"/>
</dbReference>
<comment type="caution">
    <text evidence="6">The sequence shown here is derived from an EMBL/GenBank/DDBJ whole genome shotgun (WGS) entry which is preliminary data.</text>
</comment>
<dbReference type="InterPro" id="IPR039536">
    <property type="entry name" value="TetR_C_Proteobacteria"/>
</dbReference>
<sequence>MAGMPEKRRAIIQAARLVFGRDGYSRASVDAIAAEAGVSKRTIYNHFDDKADLFQSTALEGAVEVTQTIAALMDRHLRKIVDLEEDLIAFSVDRAAAVASAADHFALVRAIHAEAGRIPRPVLEAWQEAGPRGSNRHLAGYLRRIADQGLLAIDDEHEAANYLTLLTFIDIAHQRSFYGAIALPESEVTRLITHGVRAFLRLYRPE</sequence>
<evidence type="ECO:0000313" key="7">
    <source>
        <dbReference type="Proteomes" id="UP001206128"/>
    </source>
</evidence>
<organism evidence="6 7">
    <name type="scientific">Goodfellowiella coeruleoviolacea</name>
    <dbReference type="NCBI Taxonomy" id="334858"/>
    <lineage>
        <taxon>Bacteria</taxon>
        <taxon>Bacillati</taxon>
        <taxon>Actinomycetota</taxon>
        <taxon>Actinomycetes</taxon>
        <taxon>Pseudonocardiales</taxon>
        <taxon>Pseudonocardiaceae</taxon>
        <taxon>Goodfellowiella</taxon>
    </lineage>
</organism>
<dbReference type="PANTHER" id="PTHR30055:SF146">
    <property type="entry name" value="HTH-TYPE TRANSCRIPTIONAL DUAL REGULATOR CECR"/>
    <property type="match status" value="1"/>
</dbReference>
<proteinExistence type="predicted"/>
<evidence type="ECO:0000256" key="4">
    <source>
        <dbReference type="PROSITE-ProRule" id="PRU00335"/>
    </source>
</evidence>
<evidence type="ECO:0000256" key="1">
    <source>
        <dbReference type="ARBA" id="ARBA00023015"/>
    </source>
</evidence>
<dbReference type="GO" id="GO:0045892">
    <property type="term" value="P:negative regulation of DNA-templated transcription"/>
    <property type="evidence" value="ECO:0007669"/>
    <property type="project" value="UniProtKB-ARBA"/>
</dbReference>
<dbReference type="InterPro" id="IPR009057">
    <property type="entry name" value="Homeodomain-like_sf"/>
</dbReference>
<dbReference type="SUPFAM" id="SSF46689">
    <property type="entry name" value="Homeodomain-like"/>
    <property type="match status" value="1"/>
</dbReference>
<keyword evidence="2 4" id="KW-0238">DNA-binding</keyword>
<dbReference type="Gene3D" id="1.10.357.10">
    <property type="entry name" value="Tetracycline Repressor, domain 2"/>
    <property type="match status" value="1"/>
</dbReference>
<feature type="DNA-binding region" description="H-T-H motif" evidence="4">
    <location>
        <begin position="28"/>
        <end position="47"/>
    </location>
</feature>
<dbReference type="GO" id="GO:0003700">
    <property type="term" value="F:DNA-binding transcription factor activity"/>
    <property type="evidence" value="ECO:0007669"/>
    <property type="project" value="TreeGrafter"/>
</dbReference>
<dbReference type="GO" id="GO:0000976">
    <property type="term" value="F:transcription cis-regulatory region binding"/>
    <property type="evidence" value="ECO:0007669"/>
    <property type="project" value="TreeGrafter"/>
</dbReference>